<dbReference type="OrthoDB" id="2582440at2"/>
<organism evidence="4 5">
    <name type="scientific">Siansivirga zeaxanthinifaciens CC-SAMT-1</name>
    <dbReference type="NCBI Taxonomy" id="1454006"/>
    <lineage>
        <taxon>Bacteria</taxon>
        <taxon>Pseudomonadati</taxon>
        <taxon>Bacteroidota</taxon>
        <taxon>Flavobacteriia</taxon>
        <taxon>Flavobacteriales</taxon>
        <taxon>Flavobacteriaceae</taxon>
        <taxon>Siansivirga</taxon>
    </lineage>
</organism>
<dbReference type="EMBL" id="CP007202">
    <property type="protein sequence ID" value="AJR04730.1"/>
    <property type="molecule type" value="Genomic_DNA"/>
</dbReference>
<feature type="region of interest" description="Disordered" evidence="1">
    <location>
        <begin position="401"/>
        <end position="425"/>
    </location>
</feature>
<feature type="domain" description="DUF7507" evidence="2">
    <location>
        <begin position="1603"/>
        <end position="1702"/>
    </location>
</feature>
<dbReference type="KEGG" id="sze:AW14_02490"/>
<dbReference type="InterPro" id="IPR047589">
    <property type="entry name" value="DUF11_rpt"/>
</dbReference>
<feature type="domain" description="DUF7507" evidence="2">
    <location>
        <begin position="1719"/>
        <end position="1821"/>
    </location>
</feature>
<feature type="domain" description="DUF7507" evidence="2">
    <location>
        <begin position="1837"/>
        <end position="1936"/>
    </location>
</feature>
<evidence type="ECO:0000313" key="4">
    <source>
        <dbReference type="EMBL" id="AJR04730.1"/>
    </source>
</evidence>
<protein>
    <recommendedName>
        <fullName evidence="6">DUF11 domain-containing protein</fullName>
    </recommendedName>
</protein>
<feature type="domain" description="DUF7507" evidence="2">
    <location>
        <begin position="1485"/>
        <end position="1585"/>
    </location>
</feature>
<gene>
    <name evidence="4" type="ORF">AW14_02490</name>
</gene>
<feature type="domain" description="DUF8202" evidence="3">
    <location>
        <begin position="2"/>
        <end position="136"/>
    </location>
</feature>
<accession>A0A0C5WPA1</accession>
<feature type="compositionally biased region" description="Polar residues" evidence="1">
    <location>
        <begin position="1"/>
        <end position="10"/>
    </location>
</feature>
<feature type="compositionally biased region" description="Polar residues" evidence="1">
    <location>
        <begin position="817"/>
        <end position="829"/>
    </location>
</feature>
<dbReference type="Pfam" id="PF26628">
    <property type="entry name" value="DUF8202"/>
    <property type="match status" value="4"/>
</dbReference>
<dbReference type="RefSeq" id="WP_052647412.1">
    <property type="nucleotide sequence ID" value="NZ_CP007202.1"/>
</dbReference>
<dbReference type="Proteomes" id="UP000032229">
    <property type="component" value="Chromosome"/>
</dbReference>
<reference evidence="4 5" key="1">
    <citation type="submission" date="2014-02" db="EMBL/GenBank/DDBJ databases">
        <authorList>
            <person name="Young C.-C."/>
            <person name="Hameed A."/>
            <person name="Huang H.-C."/>
            <person name="Shahina M."/>
        </authorList>
    </citation>
    <scope>NUCLEOTIDE SEQUENCE [LARGE SCALE GENOMIC DNA]</scope>
    <source>
        <strain evidence="4 5">CC-SAMT-1</strain>
    </source>
</reference>
<evidence type="ECO:0000259" key="3">
    <source>
        <dbReference type="Pfam" id="PF26628"/>
    </source>
</evidence>
<feature type="domain" description="DUF7507" evidence="2">
    <location>
        <begin position="1369"/>
        <end position="1468"/>
    </location>
</feature>
<feature type="domain" description="DUF8202" evidence="3">
    <location>
        <begin position="348"/>
        <end position="538"/>
    </location>
</feature>
<feature type="region of interest" description="Disordered" evidence="1">
    <location>
        <begin position="814"/>
        <end position="843"/>
    </location>
</feature>
<feature type="domain" description="DUF8202" evidence="3">
    <location>
        <begin position="1170"/>
        <end position="1358"/>
    </location>
</feature>
<dbReference type="NCBIfam" id="TIGR01451">
    <property type="entry name" value="B_ant_repeat"/>
    <property type="match status" value="1"/>
</dbReference>
<proteinExistence type="predicted"/>
<evidence type="ECO:0000313" key="5">
    <source>
        <dbReference type="Proteomes" id="UP000032229"/>
    </source>
</evidence>
<feature type="region of interest" description="Disordered" evidence="1">
    <location>
        <begin position="1"/>
        <end position="27"/>
    </location>
</feature>
<dbReference type="InterPro" id="IPR058515">
    <property type="entry name" value="DUF8202"/>
</dbReference>
<keyword evidence="5" id="KW-1185">Reference proteome</keyword>
<dbReference type="Pfam" id="PF24346">
    <property type="entry name" value="DUF7507"/>
    <property type="match status" value="5"/>
</dbReference>
<sequence length="2156" mass="225223">MNQTQSNSKNTGSGDGTGQSGKGNIVLSNPSSLDDGDFLMVGHDNGALTEQGTDLPTNYIGSARLAREWKVKHTGDVGTVDLTIDLTGLNFSTRTLDSFQLLLDADGDFSSGATVVLPASFSSNILTFPGISLADGTVFTLVTNTAGPGVAGANLWLKTDGDVTTSGNNVTGWTDQTGINTFSVIGTPTVVNNSVNFNSSINFTNQTDSGLPANGLIGDTEIRGVEAFGVFKYKELFVQGTILGNRLADGGFFASLLNTLQARDSNGNDQIFQNSNLSSVFSISAIDLSPTLAAAKVNGAVASVTQDNGVDFASVNLTPVIGGGANVGKLSGDLVELVVYPNSLSDVEKKKVQSYLAIKYGITLDPSVTDYVASSGTLIWNNTAYWNDVFGIGREDASGLNQSQSNSINTGSGDGTGQSGKGNIVLSNPSSLDDGDFLMIGHDNGALTEQATDLPTNYRGSARLAREWRVSHTNDLGTIDLTFNALGLTFTGTGASDFILLIDTDGDGDFSTGTVTEVAADTYASDIISFSNVTLPNNAVFTLLTYFNNSLFVTSNLWLRANDGTSQNAGNLSGWVDQTGTNTFTITGTPTFASDVVNFNPVVGFNNTTSQTVLPTHRLTGNTEISYVDAFAVFKHNSSSNTGTILGGATSGTNYGKAIFGSSRDFRVYVGDGRDGTYQSFENTDFVNAYSINNLDVSLSTSPFATARINGTTQPVTTATGGDFSNILLTPMIGGTNNNGNPFGWIPFNGNLAEVITFPAGLSPVDKLKVESYLAIKYGIHLPGSYLDGFGNLIWDATANASYHNDVFGIGSDGDSGLNQTQSNSMNTGSGDGTGQIGKGNIVLSNPSSLDPGDFLLIGHDNGAIAEQTSELPSGLTNAKRIGREWKVSHTNDVGTVNLSLDLLGISLGGNQPNNYRLLVDTDGDGDFTTGTVTEFTPDYFNGVLLFSNVSLPDNSVFTLVSSFNATLFQSPNLWLKSDQGVSTNSGKLTNWVDQSFSNNFSVVGTPAVNDSSLNFNPTVNFFQPQSNGLPDNGLLGNTQISGVEAFGVFKYENSTFEGTVVGNTAGQGGFFVGLSNSLKNQDSNGNQQAFTNLNSGTTFSISSIDLNPALADARVNGQSVTVNQDSGNDFSSIDLTPAIGGGATTGRLNGDLAELLIFPNALSESNKAIIQSYLAIKYGVSLDPSVNAYVDSDGNQIWTDTNYWNDVFGIGRDDVSGLNQIQSNSVNTGSGNGIGQSGKGNIVIINPSSLDDKAFLIIGHDNGSLLEQLSDLPAGLNMFRLGREWKVQRTMDPGTVDLEFDLNGLTTSGVTTNLNNYRLLIDNDGDGDFSTGTVQQIIPNSFVSPKLIFNGVNFPDGAIFTFVTGDPNPSWTVTKSTTTQEYNQVGDLISYEIEVENTGNVVISGVTLTDPNTTLSQTIVGDFPQPGVLDVGETWTFFATHRVTQADIDAGSYSNTATATGIPASGTLAPGISNTVTVPGPVQNPSWTLTKQASSSTFDAIGVGLSFEFVATNTGNVSISGISISDPLIPNLSQTPIQGTDTGNDGILSPGEAWRYVGAYTTTQADLDRGFIENTATISGTTTVGILADATSNTVRVTANNNPSWTVTKSTTTLEYNQVGDLISYEIEVENTGDVSITGLTLTDPNTTLSQTIVGDFAPSGILNLGETWTFFATHRVTQADIDAGSYSNTATATGIPNNGTLAPGISNTVTVRGPDPNPSWTLTKRSSSTSFSTTGFGLPYEFIATNTGNVSISGISINDPLIPNLLQTPIQGTDIGNDGILSPGEAWRYVGAYTTTQADLDRGFVENTATISGTPAGGNLADATSNTVRVTAVQNPSWTFTKTAQTLNFTNIGDVMSYNLVIENTGNVSISGVSVSDPGSTVSSTFTGDSAPLNVLDPGESWTYTAAYTITGAEISAQTYTNTATANGNSPAGAMPALQSSATVNFKAFPGGIVGSNLWLKTDDGISTLGSNLTGWTDQTGTNTFSVNGTPTVVNNSVNFNPIVNFTNSVGNGLPDNGLTGSAAITAVEAYGVFKYKDLTTQGTILGGTIADEAVFSGLFNGLKIADENGNDQFFTNPNAATAYSISSVDVSPALASAFVNGAGATVTQDLGGEFASITLDVPVIGGGNNRNKLNGDLAELVVYPVPLSVSDRN</sequence>
<dbReference type="HOGENOM" id="CLU_231699_0_0_10"/>
<evidence type="ECO:0008006" key="6">
    <source>
        <dbReference type="Google" id="ProtNLM"/>
    </source>
</evidence>
<feature type="domain" description="DUF8202" evidence="3">
    <location>
        <begin position="767"/>
        <end position="955"/>
    </location>
</feature>
<dbReference type="PATRIC" id="fig|1454006.5.peg.473"/>
<name>A0A0C5WPA1_9FLAO</name>
<evidence type="ECO:0000256" key="1">
    <source>
        <dbReference type="SAM" id="MobiDB-lite"/>
    </source>
</evidence>
<dbReference type="STRING" id="1454006.AW14_02490"/>
<dbReference type="InterPro" id="IPR055354">
    <property type="entry name" value="DUF7507"/>
</dbReference>
<evidence type="ECO:0000259" key="2">
    <source>
        <dbReference type="Pfam" id="PF24346"/>
    </source>
</evidence>